<feature type="transmembrane region" description="Helical" evidence="6">
    <location>
        <begin position="88"/>
        <end position="108"/>
    </location>
</feature>
<organism evidence="8 9">
    <name type="scientific">Candidatus Yanofskybacteria bacterium CG10_big_fil_rev_8_21_14_0_10_37_15</name>
    <dbReference type="NCBI Taxonomy" id="1975097"/>
    <lineage>
        <taxon>Bacteria</taxon>
        <taxon>Candidatus Yanofskyibacteriota</taxon>
    </lineage>
</organism>
<sequence length="235" mass="25642">MTEALIIGAFLGGIISFLAPCVLPIIPGFLAYLAGTGSMEKEPKRKEIFINSVFFVLGFSIIFALLGVLLNTILENIAYDVQLWLSRIGGAMIIFFGLYLIGLIKISFLEKEYKFGVKKNFKSRYVTSFLFGLAFAVGWTPCVGPALGVILGLAATQPGSAFILLLTYSLGLGIPFLIVGAFTAQASDFINRHALKLKYLNIVFGIILLALGVLIFTQKLSLIANFEFLNKLLLK</sequence>
<protein>
    <submittedName>
        <fullName evidence="8">Cytochrome C biogenesis protein</fullName>
    </submittedName>
</protein>
<dbReference type="PANTHER" id="PTHR31272">
    <property type="entry name" value="CYTOCHROME C-TYPE BIOGENESIS PROTEIN HI_1454-RELATED"/>
    <property type="match status" value="1"/>
</dbReference>
<feature type="transmembrane region" description="Helical" evidence="6">
    <location>
        <begin position="48"/>
        <end position="68"/>
    </location>
</feature>
<dbReference type="GO" id="GO:0017004">
    <property type="term" value="P:cytochrome complex assembly"/>
    <property type="evidence" value="ECO:0007669"/>
    <property type="project" value="InterPro"/>
</dbReference>
<feature type="domain" description="Cytochrome C biogenesis protein transmembrane" evidence="7">
    <location>
        <begin position="5"/>
        <end position="217"/>
    </location>
</feature>
<evidence type="ECO:0000256" key="4">
    <source>
        <dbReference type="ARBA" id="ARBA00022989"/>
    </source>
</evidence>
<evidence type="ECO:0000313" key="8">
    <source>
        <dbReference type="EMBL" id="PIR41677.1"/>
    </source>
</evidence>
<evidence type="ECO:0000313" key="9">
    <source>
        <dbReference type="Proteomes" id="UP000230208"/>
    </source>
</evidence>
<dbReference type="Pfam" id="PF02683">
    <property type="entry name" value="DsbD_TM"/>
    <property type="match status" value="1"/>
</dbReference>
<dbReference type="PANTHER" id="PTHR31272:SF4">
    <property type="entry name" value="CYTOCHROME C-TYPE BIOGENESIS PROTEIN HI_1454-RELATED"/>
    <property type="match status" value="1"/>
</dbReference>
<accession>A0A2H0R586</accession>
<keyword evidence="5 6" id="KW-0472">Membrane</keyword>
<feature type="transmembrane region" description="Helical" evidence="6">
    <location>
        <begin position="6"/>
        <end position="36"/>
    </location>
</feature>
<keyword evidence="3 6" id="KW-0812">Transmembrane</keyword>
<dbReference type="InterPro" id="IPR051790">
    <property type="entry name" value="Cytochrome_c-biogenesis_DsbD"/>
</dbReference>
<keyword evidence="4 6" id="KW-1133">Transmembrane helix</keyword>
<name>A0A2H0R586_9BACT</name>
<feature type="transmembrane region" description="Helical" evidence="6">
    <location>
        <begin position="129"/>
        <end position="155"/>
    </location>
</feature>
<evidence type="ECO:0000256" key="6">
    <source>
        <dbReference type="SAM" id="Phobius"/>
    </source>
</evidence>
<evidence type="ECO:0000256" key="3">
    <source>
        <dbReference type="ARBA" id="ARBA00022692"/>
    </source>
</evidence>
<comment type="caution">
    <text evidence="8">The sequence shown here is derived from an EMBL/GenBank/DDBJ whole genome shotgun (WGS) entry which is preliminary data.</text>
</comment>
<evidence type="ECO:0000259" key="7">
    <source>
        <dbReference type="Pfam" id="PF02683"/>
    </source>
</evidence>
<proteinExistence type="inferred from homology"/>
<comment type="subcellular location">
    <subcellularLocation>
        <location evidence="1">Membrane</location>
        <topology evidence="1">Multi-pass membrane protein</topology>
    </subcellularLocation>
</comment>
<feature type="transmembrane region" description="Helical" evidence="6">
    <location>
        <begin position="161"/>
        <end position="187"/>
    </location>
</feature>
<evidence type="ECO:0000256" key="5">
    <source>
        <dbReference type="ARBA" id="ARBA00023136"/>
    </source>
</evidence>
<evidence type="ECO:0000256" key="1">
    <source>
        <dbReference type="ARBA" id="ARBA00004141"/>
    </source>
</evidence>
<feature type="transmembrane region" description="Helical" evidence="6">
    <location>
        <begin position="199"/>
        <end position="217"/>
    </location>
</feature>
<comment type="similarity">
    <text evidence="2">Belongs to the DsbD family.</text>
</comment>
<reference evidence="8 9" key="1">
    <citation type="submission" date="2017-09" db="EMBL/GenBank/DDBJ databases">
        <title>Depth-based differentiation of microbial function through sediment-hosted aquifers and enrichment of novel symbionts in the deep terrestrial subsurface.</title>
        <authorList>
            <person name="Probst A.J."/>
            <person name="Ladd B."/>
            <person name="Jarett J.K."/>
            <person name="Geller-Mcgrath D.E."/>
            <person name="Sieber C.M."/>
            <person name="Emerson J.B."/>
            <person name="Anantharaman K."/>
            <person name="Thomas B.C."/>
            <person name="Malmstrom R."/>
            <person name="Stieglmeier M."/>
            <person name="Klingl A."/>
            <person name="Woyke T."/>
            <person name="Ryan C.M."/>
            <person name="Banfield J.F."/>
        </authorList>
    </citation>
    <scope>NUCLEOTIDE SEQUENCE [LARGE SCALE GENOMIC DNA]</scope>
    <source>
        <strain evidence="8">CG10_big_fil_rev_8_21_14_0_10_37_15</strain>
    </source>
</reference>
<gene>
    <name evidence="8" type="ORF">COV30_02440</name>
</gene>
<evidence type="ECO:0000256" key="2">
    <source>
        <dbReference type="ARBA" id="ARBA00006143"/>
    </source>
</evidence>
<dbReference type="AlphaFoldDB" id="A0A2H0R586"/>
<dbReference type="GO" id="GO:0016020">
    <property type="term" value="C:membrane"/>
    <property type="evidence" value="ECO:0007669"/>
    <property type="project" value="UniProtKB-SubCell"/>
</dbReference>
<dbReference type="EMBL" id="PCXP01000030">
    <property type="protein sequence ID" value="PIR41677.1"/>
    <property type="molecule type" value="Genomic_DNA"/>
</dbReference>
<dbReference type="InterPro" id="IPR003834">
    <property type="entry name" value="Cyt_c_assmbl_TM_dom"/>
</dbReference>
<dbReference type="Proteomes" id="UP000230208">
    <property type="component" value="Unassembled WGS sequence"/>
</dbReference>